<dbReference type="EMBL" id="CP028902">
    <property type="protein sequence ID" value="AWB06795.1"/>
    <property type="molecule type" value="Genomic_DNA"/>
</dbReference>
<name>A0A2R4VQU7_9PROT</name>
<dbReference type="KEGG" id="ahu:A6A40_17220"/>
<dbReference type="AlphaFoldDB" id="A0A2R4VQU7"/>
<accession>A0A2R4VQU7</accession>
<keyword evidence="1" id="KW-0614">Plasmid</keyword>
<sequence length="91" mass="9473">MRAADTVNLAVAAAATIRRLRRGEAVVGAFRAELVALLMGMVAVAAGRPAAQSEADAGEVIDLMVSLCRSAGMSGLDMAARFNEAVERRAR</sequence>
<evidence type="ECO:0000313" key="1">
    <source>
        <dbReference type="EMBL" id="AWB06795.1"/>
    </source>
</evidence>
<geneLocation type="plasmid" evidence="1 2">
    <name>pYZ1</name>
</geneLocation>
<organism evidence="1 2">
    <name type="scientific">Azospirillum humicireducens</name>
    <dbReference type="NCBI Taxonomy" id="1226968"/>
    <lineage>
        <taxon>Bacteria</taxon>
        <taxon>Pseudomonadati</taxon>
        <taxon>Pseudomonadota</taxon>
        <taxon>Alphaproteobacteria</taxon>
        <taxon>Rhodospirillales</taxon>
        <taxon>Azospirillaceae</taxon>
        <taxon>Azospirillum</taxon>
    </lineage>
</organism>
<evidence type="ECO:0000313" key="2">
    <source>
        <dbReference type="Proteomes" id="UP000077405"/>
    </source>
</evidence>
<keyword evidence="2" id="KW-1185">Reference proteome</keyword>
<proteinExistence type="predicted"/>
<dbReference type="OrthoDB" id="7308128at2"/>
<protein>
    <submittedName>
        <fullName evidence="1">Uncharacterized protein</fullName>
    </submittedName>
</protein>
<dbReference type="Proteomes" id="UP000077405">
    <property type="component" value="Plasmid pYZ1"/>
</dbReference>
<reference evidence="1 2" key="1">
    <citation type="submission" date="2018-04" db="EMBL/GenBank/DDBJ databases">
        <title>Complete genome sequence of the nitrogen-fixing bacterium Azospirillum humicireducens type strain SgZ-5.</title>
        <authorList>
            <person name="Yu Z."/>
        </authorList>
    </citation>
    <scope>NUCLEOTIDE SEQUENCE [LARGE SCALE GENOMIC DNA]</scope>
    <source>
        <strain evidence="1 2">SgZ-5</strain>
        <plasmid evidence="1 2">pYZ1</plasmid>
    </source>
</reference>
<dbReference type="RefSeq" id="WP_108547101.1">
    <property type="nucleotide sequence ID" value="NZ_CP028902.1"/>
</dbReference>
<gene>
    <name evidence="1" type="ORF">A6A40_17220</name>
</gene>